<keyword evidence="2" id="KW-1185">Reference proteome</keyword>
<name>A0A5C3KE35_COPMA</name>
<reference evidence="1 2" key="1">
    <citation type="journal article" date="2019" name="Nat. Ecol. Evol.">
        <title>Megaphylogeny resolves global patterns of mushroom evolution.</title>
        <authorList>
            <person name="Varga T."/>
            <person name="Krizsan K."/>
            <person name="Foldi C."/>
            <person name="Dima B."/>
            <person name="Sanchez-Garcia M."/>
            <person name="Sanchez-Ramirez S."/>
            <person name="Szollosi G.J."/>
            <person name="Szarkandi J.G."/>
            <person name="Papp V."/>
            <person name="Albert L."/>
            <person name="Andreopoulos W."/>
            <person name="Angelini C."/>
            <person name="Antonin V."/>
            <person name="Barry K.W."/>
            <person name="Bougher N.L."/>
            <person name="Buchanan P."/>
            <person name="Buyck B."/>
            <person name="Bense V."/>
            <person name="Catcheside P."/>
            <person name="Chovatia M."/>
            <person name="Cooper J."/>
            <person name="Damon W."/>
            <person name="Desjardin D."/>
            <person name="Finy P."/>
            <person name="Geml J."/>
            <person name="Haridas S."/>
            <person name="Hughes K."/>
            <person name="Justo A."/>
            <person name="Karasinski D."/>
            <person name="Kautmanova I."/>
            <person name="Kiss B."/>
            <person name="Kocsube S."/>
            <person name="Kotiranta H."/>
            <person name="LaButti K.M."/>
            <person name="Lechner B.E."/>
            <person name="Liimatainen K."/>
            <person name="Lipzen A."/>
            <person name="Lukacs Z."/>
            <person name="Mihaltcheva S."/>
            <person name="Morgado L.N."/>
            <person name="Niskanen T."/>
            <person name="Noordeloos M.E."/>
            <person name="Ohm R.A."/>
            <person name="Ortiz-Santana B."/>
            <person name="Ovrebo C."/>
            <person name="Racz N."/>
            <person name="Riley R."/>
            <person name="Savchenko A."/>
            <person name="Shiryaev A."/>
            <person name="Soop K."/>
            <person name="Spirin V."/>
            <person name="Szebenyi C."/>
            <person name="Tomsovsky M."/>
            <person name="Tulloss R.E."/>
            <person name="Uehling J."/>
            <person name="Grigoriev I.V."/>
            <person name="Vagvolgyi C."/>
            <person name="Papp T."/>
            <person name="Martin F.M."/>
            <person name="Miettinen O."/>
            <person name="Hibbett D.S."/>
            <person name="Nagy L.G."/>
        </authorList>
    </citation>
    <scope>NUCLEOTIDE SEQUENCE [LARGE SCALE GENOMIC DNA]</scope>
    <source>
        <strain evidence="1 2">CBS 121175</strain>
    </source>
</reference>
<evidence type="ECO:0008006" key="3">
    <source>
        <dbReference type="Google" id="ProtNLM"/>
    </source>
</evidence>
<dbReference type="OrthoDB" id="2788229at2759"/>
<evidence type="ECO:0000313" key="1">
    <source>
        <dbReference type="EMBL" id="TFK18366.1"/>
    </source>
</evidence>
<dbReference type="EMBL" id="ML210407">
    <property type="protein sequence ID" value="TFK18366.1"/>
    <property type="molecule type" value="Genomic_DNA"/>
</dbReference>
<accession>A0A5C3KE35</accession>
<organism evidence="1 2">
    <name type="scientific">Coprinopsis marcescibilis</name>
    <name type="common">Agaric fungus</name>
    <name type="synonym">Psathyrella marcescibilis</name>
    <dbReference type="NCBI Taxonomy" id="230819"/>
    <lineage>
        <taxon>Eukaryota</taxon>
        <taxon>Fungi</taxon>
        <taxon>Dikarya</taxon>
        <taxon>Basidiomycota</taxon>
        <taxon>Agaricomycotina</taxon>
        <taxon>Agaricomycetes</taxon>
        <taxon>Agaricomycetidae</taxon>
        <taxon>Agaricales</taxon>
        <taxon>Agaricineae</taxon>
        <taxon>Psathyrellaceae</taxon>
        <taxon>Coprinopsis</taxon>
    </lineage>
</organism>
<proteinExistence type="predicted"/>
<evidence type="ECO:0000313" key="2">
    <source>
        <dbReference type="Proteomes" id="UP000307440"/>
    </source>
</evidence>
<gene>
    <name evidence="1" type="ORF">FA15DRAFT_698064</name>
</gene>
<sequence length="316" mass="35059">MPISKFPTELIQHALGYLKDDKVSLSEASLVCTAFLGPCQKILFSTIKFAQSSYETTAKRYSPGKEFLTILQASPHLATYVRRVEISDRRSLPLKSSGWLRSDQAFPAVLNIMSANRITSLQISRVNWTSQPKDTQTAILTLLSSSFLESLAFFECNLPFEIFSHGGPSFRRLSAFSTQDTLVSCSKNAGRPKVRLESFDLTFPSSTALINFTLNSSNIIDVKGLKRLSARIIRRGAHIGDLEPLLKVCGSSLETFAWAYRYDATSHTDHGPTPLAHWFPNLSGLTSLKFMETSQLANNFDYTESCITAIALDSHA</sequence>
<dbReference type="AlphaFoldDB" id="A0A5C3KE35"/>
<protein>
    <recommendedName>
        <fullName evidence="3">F-box domain-containing protein</fullName>
    </recommendedName>
</protein>
<dbReference type="Proteomes" id="UP000307440">
    <property type="component" value="Unassembled WGS sequence"/>
</dbReference>